<protein>
    <recommendedName>
        <fullName evidence="4">SCD domain-containing protein</fullName>
    </recommendedName>
</protein>
<dbReference type="InterPro" id="IPR056396">
    <property type="entry name" value="HEAT_SCC3-SA"/>
</dbReference>
<dbReference type="Pfam" id="PF24571">
    <property type="entry name" value="HEAT_SCC3-SA"/>
    <property type="match status" value="1"/>
</dbReference>
<dbReference type="GO" id="GO:0005634">
    <property type="term" value="C:nucleus"/>
    <property type="evidence" value="ECO:0007669"/>
    <property type="project" value="TreeGrafter"/>
</dbReference>
<proteinExistence type="inferred from homology"/>
<evidence type="ECO:0000256" key="1">
    <source>
        <dbReference type="ARBA" id="ARBA00005486"/>
    </source>
</evidence>
<dbReference type="InterPro" id="IPR039662">
    <property type="entry name" value="Cohesin_Scc3/SA"/>
</dbReference>
<dbReference type="PANTHER" id="PTHR11199:SF0">
    <property type="entry name" value="LD34181P-RELATED"/>
    <property type="match status" value="1"/>
</dbReference>
<evidence type="ECO:0000313" key="6">
    <source>
        <dbReference type="Proteomes" id="UP000594260"/>
    </source>
</evidence>
<dbReference type="AlphaFoldDB" id="A0A7M7K0I6"/>
<organism evidence="5 6">
    <name type="scientific">Varroa destructor</name>
    <name type="common">Honeybee mite</name>
    <dbReference type="NCBI Taxonomy" id="109461"/>
    <lineage>
        <taxon>Eukaryota</taxon>
        <taxon>Metazoa</taxon>
        <taxon>Ecdysozoa</taxon>
        <taxon>Arthropoda</taxon>
        <taxon>Chelicerata</taxon>
        <taxon>Arachnida</taxon>
        <taxon>Acari</taxon>
        <taxon>Parasitiformes</taxon>
        <taxon>Mesostigmata</taxon>
        <taxon>Gamasina</taxon>
        <taxon>Dermanyssoidea</taxon>
        <taxon>Varroidae</taxon>
        <taxon>Varroa</taxon>
    </lineage>
</organism>
<dbReference type="GO" id="GO:0003682">
    <property type="term" value="F:chromatin binding"/>
    <property type="evidence" value="ECO:0007669"/>
    <property type="project" value="TreeGrafter"/>
</dbReference>
<dbReference type="PROSITE" id="PS51425">
    <property type="entry name" value="SCD"/>
    <property type="match status" value="1"/>
</dbReference>
<feature type="compositionally biased region" description="Acidic residues" evidence="3">
    <location>
        <begin position="986"/>
        <end position="1001"/>
    </location>
</feature>
<dbReference type="InterPro" id="IPR016024">
    <property type="entry name" value="ARM-type_fold"/>
</dbReference>
<evidence type="ECO:0000256" key="3">
    <source>
        <dbReference type="SAM" id="MobiDB-lite"/>
    </source>
</evidence>
<dbReference type="SUPFAM" id="SSF48371">
    <property type="entry name" value="ARM repeat"/>
    <property type="match status" value="1"/>
</dbReference>
<dbReference type="Proteomes" id="UP000594260">
    <property type="component" value="Unplaced"/>
</dbReference>
<dbReference type="InterPro" id="IPR013721">
    <property type="entry name" value="STAG"/>
</dbReference>
<name>A0A7M7K0I6_VARDE</name>
<dbReference type="GO" id="GO:0008278">
    <property type="term" value="C:cohesin complex"/>
    <property type="evidence" value="ECO:0007669"/>
    <property type="project" value="TreeGrafter"/>
</dbReference>
<dbReference type="CTD" id="33974"/>
<comment type="similarity">
    <text evidence="1">Belongs to the SCC3 family.</text>
</comment>
<dbReference type="RefSeq" id="XP_022659911.1">
    <property type="nucleotide sequence ID" value="XM_022804176.1"/>
</dbReference>
<dbReference type="Pfam" id="PF08514">
    <property type="entry name" value="STAG"/>
    <property type="match status" value="1"/>
</dbReference>
<evidence type="ECO:0000259" key="4">
    <source>
        <dbReference type="PROSITE" id="PS51425"/>
    </source>
</evidence>
<dbReference type="GO" id="GO:0000785">
    <property type="term" value="C:chromatin"/>
    <property type="evidence" value="ECO:0007669"/>
    <property type="project" value="TreeGrafter"/>
</dbReference>
<dbReference type="Pfam" id="PF21581">
    <property type="entry name" value="SCD"/>
    <property type="match status" value="1"/>
</dbReference>
<dbReference type="PANTHER" id="PTHR11199">
    <property type="entry name" value="STROMAL ANTIGEN"/>
    <property type="match status" value="1"/>
</dbReference>
<evidence type="ECO:0000313" key="5">
    <source>
        <dbReference type="EnsemblMetazoa" id="XP_022659911"/>
    </source>
</evidence>
<feature type="domain" description="SCD" evidence="4">
    <location>
        <begin position="201"/>
        <end position="286"/>
    </location>
</feature>
<keyword evidence="6" id="KW-1185">Reference proteome</keyword>
<accession>A0A7M7K0I6</accession>
<dbReference type="GO" id="GO:0007062">
    <property type="term" value="P:sister chromatid cohesion"/>
    <property type="evidence" value="ECO:0007669"/>
    <property type="project" value="UniProtKB-ARBA"/>
</dbReference>
<keyword evidence="2" id="KW-0175">Coiled coil</keyword>
<evidence type="ECO:0000256" key="2">
    <source>
        <dbReference type="SAM" id="Coils"/>
    </source>
</evidence>
<feature type="coiled-coil region" evidence="2">
    <location>
        <begin position="165"/>
        <end position="192"/>
    </location>
</feature>
<reference evidence="5" key="1">
    <citation type="submission" date="2021-01" db="UniProtKB">
        <authorList>
            <consortium name="EnsemblMetazoa"/>
        </authorList>
    </citation>
    <scope>IDENTIFICATION</scope>
</reference>
<sequence length="1001" mass="116501">MSGSRTIKQTAKRVFEILCNSSFKVQDAKVKLHMRNVCTYLAEMQRSMDHPQIIRRMTEEFDEDSGDYPLIMPGPQWKKFRHHFCDFVHQLVKSCQYSIIYDSYMMDNIITLLTGLSDSQVRAFRHTATLAAMKLMTALVDVALNLSINLDNTQRQYDNEWARTRDQHSERLQMLLSRRRELEENNEDIKNMLTYLFKSVFVHRYRDMLPEVRCICMVEIGNWMKKFHQQFLDDSYLKYLGWTLHDKVGEVRLKCLQALLPLYANQDLCQKMELFSTKFKERIVEMTLDKEFDVSVQAVKLVIYIHRYHPEVLTDKDCEHVYELVYSSHRAVAQAAGEFLNERLFQPDDTTVIKTKRGKRMSRYTSALRDMVLFFIESELHEHGAYIVDSLIDSNPMVKDWECYTDLLLEEPEDSEDAFEDKQETTLIELMVCAVKQAATGEPPVGRGSRRQLTAKEAKQVQDDRTKLTEHFIQTLPAILNKYVADVDKVSNLLVLPQYFDLEIYTTSRQDRSLDQLLHAMNRLVEMHVNDEALVACAKTYEALCNETLAIWSKCSVSRATLIDGLRNNYQTALADFQQYAADDTPDEETVFRITNALKKLAIFYDIHNLGPWRIWNLLWEPWVKAHVSQQTSVELPVDAVRYAISACESSLIWDMKSIVDGGGHHSAVTPALLRDSVYEYMACLSTLLMDNQLSEEAFMRLCDMLIYFSREFKNVPGQDVLYYEPSDMMIEDLKRFIEKRVFVADDHDDGMDEQQKIENLHRRRKFLAAYCKLGIYNVIDIPHLKLVFRNYMRFYNDYGDIIKATLGKAREINKVICANTMVEALFSLFRDLDRDRNGCIDRGSEQFSNLKELAKRFALSFGLDNLKNREAIAAFHRRGIQLAAHPLENELNSQLTHPPNLAFLELLLDLVNKLMKQDRRVVCAYLEKSIPARLPVSKFDDWEPHRLYRSCLLQGEEAPPMVGGSGRQPGKQYQGRGRKRHRDEDEVMDFDGDDTEDTMM</sequence>
<dbReference type="EnsemblMetazoa" id="XM_022804176">
    <property type="protein sequence ID" value="XP_022659911"/>
    <property type="gene ID" value="LOC111249817"/>
</dbReference>
<dbReference type="InterPro" id="IPR020839">
    <property type="entry name" value="SCD"/>
</dbReference>
<feature type="region of interest" description="Disordered" evidence="3">
    <location>
        <begin position="959"/>
        <end position="1001"/>
    </location>
</feature>
<dbReference type="GeneID" id="111249817"/>